<dbReference type="SUPFAM" id="SSF53335">
    <property type="entry name" value="S-adenosyl-L-methionine-dependent methyltransferases"/>
    <property type="match status" value="1"/>
</dbReference>
<dbReference type="AlphaFoldDB" id="A0A9X3E0T1"/>
<dbReference type="InterPro" id="IPR031009">
    <property type="entry name" value="Tcm_partner"/>
</dbReference>
<dbReference type="NCBIfam" id="TIGR04474">
    <property type="entry name" value="tcm_partner"/>
    <property type="match status" value="1"/>
</dbReference>
<proteinExistence type="predicted"/>
<accession>A0A9X3E0T1</accession>
<protein>
    <submittedName>
        <fullName evidence="1">Three-Cys-motif partner protein TcmP</fullName>
    </submittedName>
</protein>
<sequence>MADATTLAVQHEFGSQHTELKLSIVEGYLQLYTKALRSRWPALWYIDAFAGTGSRTVRVAARDGTLFEEPVAEMIEERRGSARIALEVQPHFDRLVFMEQNPLHCQALEALKADFPGRQIDILQGDANELIRSEIDWDGWRKTRAVMFIDPYGMEVDWTTLKAIADTRAIDVWYLFSLSGLFRQAARKVSSIDASKRAAITRMLGTDEWEKELYAPPPQRDLLSILDEPEVAQRLADVKSLEAYVKRRLETLFPLVLEPFPLPLDRGPQRFSLFMAVANKEPKAIALARRLGNHVLNSGKKSQVRP</sequence>
<dbReference type="EMBL" id="JAPKNK010000003">
    <property type="protein sequence ID" value="MCX5569636.1"/>
    <property type="molecule type" value="Genomic_DNA"/>
</dbReference>
<dbReference type="RefSeq" id="WP_266338596.1">
    <property type="nucleotide sequence ID" value="NZ_JAPKNK010000003.1"/>
</dbReference>
<dbReference type="InterPro" id="IPR029063">
    <property type="entry name" value="SAM-dependent_MTases_sf"/>
</dbReference>
<reference evidence="1" key="1">
    <citation type="submission" date="2022-11" db="EMBL/GenBank/DDBJ databases">
        <title>Biodiversity and phylogenetic relationships of bacteria.</title>
        <authorList>
            <person name="Machado R.A.R."/>
            <person name="Bhat A."/>
            <person name="Loulou A."/>
            <person name="Kallel S."/>
        </authorList>
    </citation>
    <scope>NUCLEOTIDE SEQUENCE</scope>
    <source>
        <strain evidence="1">K-TC2</strain>
    </source>
</reference>
<evidence type="ECO:0000313" key="1">
    <source>
        <dbReference type="EMBL" id="MCX5569636.1"/>
    </source>
</evidence>
<evidence type="ECO:0000313" key="2">
    <source>
        <dbReference type="Proteomes" id="UP001144805"/>
    </source>
</evidence>
<organism evidence="1 2">
    <name type="scientific">Kaistia nematophila</name>
    <dbReference type="NCBI Taxonomy" id="2994654"/>
    <lineage>
        <taxon>Bacteria</taxon>
        <taxon>Pseudomonadati</taxon>
        <taxon>Pseudomonadota</taxon>
        <taxon>Alphaproteobacteria</taxon>
        <taxon>Hyphomicrobiales</taxon>
        <taxon>Kaistiaceae</taxon>
        <taxon>Kaistia</taxon>
    </lineage>
</organism>
<dbReference type="Proteomes" id="UP001144805">
    <property type="component" value="Unassembled WGS sequence"/>
</dbReference>
<comment type="caution">
    <text evidence="1">The sequence shown here is derived from an EMBL/GenBank/DDBJ whole genome shotgun (WGS) entry which is preliminary data.</text>
</comment>
<gene>
    <name evidence="1" type="primary">tcmP</name>
    <name evidence="1" type="ORF">OSH07_10575</name>
</gene>
<keyword evidence="2" id="KW-1185">Reference proteome</keyword>
<name>A0A9X3E0T1_9HYPH</name>